<dbReference type="PATRIC" id="fig|1330047.3.peg.2402"/>
<feature type="domain" description="CobQ/CobB/MinD/ParA nucleotide binding" evidence="1">
    <location>
        <begin position="12"/>
        <end position="135"/>
    </location>
</feature>
<dbReference type="AlphaFoldDB" id="S7WMJ4"/>
<reference evidence="2 3" key="1">
    <citation type="submission" date="2013-05" db="EMBL/GenBank/DDBJ databases">
        <title>Genome assembly of Acinetobacter junii MTCC 11364.</title>
        <authorList>
            <person name="Khatri I."/>
            <person name="Singh N.K."/>
            <person name="Subramanian S."/>
            <person name="Mayilraj S."/>
        </authorList>
    </citation>
    <scope>NUCLEOTIDE SEQUENCE [LARGE SCALE GENOMIC DNA]</scope>
    <source>
        <strain evidence="2 3">MTCC 11364</strain>
    </source>
</reference>
<accession>S7WMJ4</accession>
<evidence type="ECO:0000259" key="1">
    <source>
        <dbReference type="Pfam" id="PF01656"/>
    </source>
</evidence>
<name>S7WMJ4_ACIJU</name>
<sequence>MSKNIVKKIFQVNGGKGGVGKSFVSMALIDYFRQKNEAVLLVETDTSNPDVYKIYHQIIDSVLIDLDSADGWIDLVNTCEKFPDHIVIINTAARNHKGMEQYGSLLTGTLNELKRELVTYWVINRQRDSVELLKNFTKIVPEHRIHVFMNEYFGSQEKFELYNSSELKKNLESNDGKSIIFPEIADRVSDEIYSKRIAIENAATSMPIGNRAELNRWRQLIKNTFDDLI</sequence>
<organism evidence="2 3">
    <name type="scientific">Acinetobacter junii CIP 107470 = MTCC 11364</name>
    <dbReference type="NCBI Taxonomy" id="1217666"/>
    <lineage>
        <taxon>Bacteria</taxon>
        <taxon>Pseudomonadati</taxon>
        <taxon>Pseudomonadota</taxon>
        <taxon>Gammaproteobacteria</taxon>
        <taxon>Moraxellales</taxon>
        <taxon>Moraxellaceae</taxon>
        <taxon>Acinetobacter</taxon>
    </lineage>
</organism>
<evidence type="ECO:0000313" key="2">
    <source>
        <dbReference type="EMBL" id="EPR83077.1"/>
    </source>
</evidence>
<dbReference type="Proteomes" id="UP000018420">
    <property type="component" value="Unassembled WGS sequence"/>
</dbReference>
<dbReference type="InterPro" id="IPR002586">
    <property type="entry name" value="CobQ/CobB/MinD/ParA_Nub-bd_dom"/>
</dbReference>
<dbReference type="Pfam" id="PF01656">
    <property type="entry name" value="CbiA"/>
    <property type="match status" value="1"/>
</dbReference>
<dbReference type="InterPro" id="IPR027417">
    <property type="entry name" value="P-loop_NTPase"/>
</dbReference>
<dbReference type="RefSeq" id="WP_004907779.1">
    <property type="nucleotide sequence ID" value="NZ_ASYZ01000133.1"/>
</dbReference>
<gene>
    <name evidence="2" type="ORF">L292_0555</name>
</gene>
<protein>
    <submittedName>
        <fullName evidence="2">MobD</fullName>
    </submittedName>
</protein>
<dbReference type="EMBL" id="ASYZ01000133">
    <property type="protein sequence ID" value="EPR83077.1"/>
    <property type="molecule type" value="Genomic_DNA"/>
</dbReference>
<comment type="caution">
    <text evidence="2">The sequence shown here is derived from an EMBL/GenBank/DDBJ whole genome shotgun (WGS) entry which is preliminary data.</text>
</comment>
<evidence type="ECO:0000313" key="3">
    <source>
        <dbReference type="Proteomes" id="UP000018420"/>
    </source>
</evidence>
<dbReference type="Gene3D" id="3.40.50.300">
    <property type="entry name" value="P-loop containing nucleotide triphosphate hydrolases"/>
    <property type="match status" value="1"/>
</dbReference>
<proteinExistence type="predicted"/>
<dbReference type="SUPFAM" id="SSF52540">
    <property type="entry name" value="P-loop containing nucleoside triphosphate hydrolases"/>
    <property type="match status" value="1"/>
</dbReference>